<evidence type="ECO:0000259" key="5">
    <source>
        <dbReference type="PROSITE" id="PS51700"/>
    </source>
</evidence>
<dbReference type="PANTHER" id="PTHR12792">
    <property type="entry name" value="EXTRA SPINDLE POLES 1-RELATED"/>
    <property type="match status" value="1"/>
</dbReference>
<proteinExistence type="predicted"/>
<evidence type="ECO:0000313" key="6">
    <source>
        <dbReference type="EMBL" id="KAJ4439848.1"/>
    </source>
</evidence>
<evidence type="ECO:0000256" key="3">
    <source>
        <dbReference type="ARBA" id="ARBA00022801"/>
    </source>
</evidence>
<evidence type="ECO:0000256" key="2">
    <source>
        <dbReference type="ARBA" id="ARBA00012489"/>
    </source>
</evidence>
<name>A0ABQ8T1I5_PERAM</name>
<dbReference type="PANTHER" id="PTHR12792:SF0">
    <property type="entry name" value="SEPARIN"/>
    <property type="match status" value="1"/>
</dbReference>
<sequence length="575" mass="64795">MSSDAEDLIKQLEELIDVIELPIGPIYRCIRKSLAKIYLESGKKMEGIFNLVESHAVSLRTRMHLRYDRTSKEDRHMLDGSLVQHGSAGVSTILDWLCKMPTEWSLVQVTRAYDPTFRFSVNSSKAATSALHIVRYECGARAQQQPPLCVTVPIKLESRTLAAELHAIVADQQEHLKWGTLSSARYHMLKSKLNLRMKNVVSKLQSEWLRHWSSLLIAPYVDLVEEEAVVSFVDQLLERCALTVDARAHRLLCQLAKAAPFLPEWDLRKGVASCVEAPAAVIKDMGHQLSRFPDAVRLLVVRRQPIILLLDEELELFPWEMLTVLQDHPVSRLPSLHVLYTLYKAHKSRIVGGRLQVDAGLGYYIVNPEQNLPRNEKRLRTFLTQRAPSWKGTFGVAPSSDAFRDVLQHNNMFIYSGHGSGAQFLQGDEIQKLHLRAVPFLFGCSSVSSKHLGGLVEPGGMWHFYHIANCPMVVGNLWSVTDTASDVITVHLLHRLLPQTRDMAMDAEKGEVPPKATECKDPDAPELWRPSGYNWKQEPDLLYAINRSHSSNKHYLATAALVARGLPILIIGKVC</sequence>
<dbReference type="Pfam" id="PF03568">
    <property type="entry name" value="Separin_C"/>
    <property type="match status" value="1"/>
</dbReference>
<keyword evidence="7" id="KW-1185">Reference proteome</keyword>
<dbReference type="InterPro" id="IPR030397">
    <property type="entry name" value="SEPARIN_core_dom"/>
</dbReference>
<comment type="caution">
    <text evidence="6">The sequence shown here is derived from an EMBL/GenBank/DDBJ whole genome shotgun (WGS) entry which is preliminary data.</text>
</comment>
<comment type="catalytic activity">
    <reaction evidence="1">
        <text>All bonds known to be hydrolyzed by this endopeptidase have arginine in P1 and an acidic residue in P4. P6 is often occupied by an acidic residue or by a hydroxy-amino-acid residue, the phosphorylation of which enhances cleavage.</text>
        <dbReference type="EC" id="3.4.22.49"/>
    </reaction>
</comment>
<gene>
    <name evidence="6" type="ORF">ANN_07976</name>
</gene>
<dbReference type="InterPro" id="IPR005314">
    <property type="entry name" value="Peptidase_C50"/>
</dbReference>
<evidence type="ECO:0000256" key="4">
    <source>
        <dbReference type="ARBA" id="ARBA00022829"/>
    </source>
</evidence>
<keyword evidence="3" id="KW-0378">Hydrolase</keyword>
<accession>A0ABQ8T1I5</accession>
<dbReference type="EC" id="3.4.22.49" evidence="2"/>
<reference evidence="6 7" key="1">
    <citation type="journal article" date="2022" name="Allergy">
        <title>Genome assembly and annotation of Periplaneta americana reveal a comprehensive cockroach allergen profile.</title>
        <authorList>
            <person name="Wang L."/>
            <person name="Xiong Q."/>
            <person name="Saelim N."/>
            <person name="Wang L."/>
            <person name="Nong W."/>
            <person name="Wan A.T."/>
            <person name="Shi M."/>
            <person name="Liu X."/>
            <person name="Cao Q."/>
            <person name="Hui J.H.L."/>
            <person name="Sookrung N."/>
            <person name="Leung T.F."/>
            <person name="Tungtrongchitr A."/>
            <person name="Tsui S.K.W."/>
        </authorList>
    </citation>
    <scope>NUCLEOTIDE SEQUENCE [LARGE SCALE GENOMIC DNA]</scope>
    <source>
        <strain evidence="6">PWHHKU_190912</strain>
    </source>
</reference>
<dbReference type="PROSITE" id="PS51700">
    <property type="entry name" value="SEPARIN"/>
    <property type="match status" value="1"/>
</dbReference>
<protein>
    <recommendedName>
        <fullName evidence="2">separase</fullName>
        <ecNumber evidence="2">3.4.22.49</ecNumber>
    </recommendedName>
</protein>
<dbReference type="EMBL" id="JAJSOF020000017">
    <property type="protein sequence ID" value="KAJ4439848.1"/>
    <property type="molecule type" value="Genomic_DNA"/>
</dbReference>
<evidence type="ECO:0000313" key="7">
    <source>
        <dbReference type="Proteomes" id="UP001148838"/>
    </source>
</evidence>
<feature type="domain" description="Peptidase C50" evidence="5">
    <location>
        <begin position="359"/>
        <end position="455"/>
    </location>
</feature>
<organism evidence="6 7">
    <name type="scientific">Periplaneta americana</name>
    <name type="common">American cockroach</name>
    <name type="synonym">Blatta americana</name>
    <dbReference type="NCBI Taxonomy" id="6978"/>
    <lineage>
        <taxon>Eukaryota</taxon>
        <taxon>Metazoa</taxon>
        <taxon>Ecdysozoa</taxon>
        <taxon>Arthropoda</taxon>
        <taxon>Hexapoda</taxon>
        <taxon>Insecta</taxon>
        <taxon>Pterygota</taxon>
        <taxon>Neoptera</taxon>
        <taxon>Polyneoptera</taxon>
        <taxon>Dictyoptera</taxon>
        <taxon>Blattodea</taxon>
        <taxon>Blattoidea</taxon>
        <taxon>Blattidae</taxon>
        <taxon>Blattinae</taxon>
        <taxon>Periplaneta</taxon>
    </lineage>
</organism>
<dbReference type="Proteomes" id="UP001148838">
    <property type="component" value="Unassembled WGS sequence"/>
</dbReference>
<evidence type="ECO:0000256" key="1">
    <source>
        <dbReference type="ARBA" id="ARBA00000451"/>
    </source>
</evidence>
<keyword evidence="4" id="KW-0159">Chromosome partition</keyword>